<dbReference type="Proteomes" id="UP000299102">
    <property type="component" value="Unassembled WGS sequence"/>
</dbReference>
<evidence type="ECO:0000313" key="2">
    <source>
        <dbReference type="Proteomes" id="UP000299102"/>
    </source>
</evidence>
<name>A0A4C1XNV7_EUMVA</name>
<accession>A0A4C1XNV7</accession>
<reference evidence="1 2" key="1">
    <citation type="journal article" date="2019" name="Commun. Biol.">
        <title>The bagworm genome reveals a unique fibroin gene that provides high tensile strength.</title>
        <authorList>
            <person name="Kono N."/>
            <person name="Nakamura H."/>
            <person name="Ohtoshi R."/>
            <person name="Tomita M."/>
            <person name="Numata K."/>
            <person name="Arakawa K."/>
        </authorList>
    </citation>
    <scope>NUCLEOTIDE SEQUENCE [LARGE SCALE GENOMIC DNA]</scope>
</reference>
<evidence type="ECO:0000313" key="1">
    <source>
        <dbReference type="EMBL" id="GBP64820.1"/>
    </source>
</evidence>
<keyword evidence="2" id="KW-1185">Reference proteome</keyword>
<dbReference type="AlphaFoldDB" id="A0A4C1XNV7"/>
<organism evidence="1 2">
    <name type="scientific">Eumeta variegata</name>
    <name type="common">Bagworm moth</name>
    <name type="synonym">Eumeta japonica</name>
    <dbReference type="NCBI Taxonomy" id="151549"/>
    <lineage>
        <taxon>Eukaryota</taxon>
        <taxon>Metazoa</taxon>
        <taxon>Ecdysozoa</taxon>
        <taxon>Arthropoda</taxon>
        <taxon>Hexapoda</taxon>
        <taxon>Insecta</taxon>
        <taxon>Pterygota</taxon>
        <taxon>Neoptera</taxon>
        <taxon>Endopterygota</taxon>
        <taxon>Lepidoptera</taxon>
        <taxon>Glossata</taxon>
        <taxon>Ditrysia</taxon>
        <taxon>Tineoidea</taxon>
        <taxon>Psychidae</taxon>
        <taxon>Oiketicinae</taxon>
        <taxon>Eumeta</taxon>
    </lineage>
</organism>
<comment type="caution">
    <text evidence="1">The sequence shown here is derived from an EMBL/GenBank/DDBJ whole genome shotgun (WGS) entry which is preliminary data.</text>
</comment>
<sequence length="113" mass="13288">MPWRDRNMRQLHLANPPRFQKYVAQAQEQRDRILKIEPPSTNVKAVPERFTDNKLCRRWRGQHRSGIVVLSCLLGIGNYELYEELVLIIPSAAVLDSVHLRKRTAQMNRRITL</sequence>
<dbReference type="EMBL" id="BGZK01000910">
    <property type="protein sequence ID" value="GBP64820.1"/>
    <property type="molecule type" value="Genomic_DNA"/>
</dbReference>
<protein>
    <submittedName>
        <fullName evidence="1">Uncharacterized protein</fullName>
    </submittedName>
</protein>
<gene>
    <name evidence="1" type="ORF">EVAR_50336_1</name>
</gene>
<proteinExistence type="predicted"/>